<dbReference type="NCBIfam" id="TIGR00482">
    <property type="entry name" value="nicotinate (nicotinamide) nucleotide adenylyltransferase"/>
    <property type="match status" value="1"/>
</dbReference>
<dbReference type="PANTHER" id="PTHR39321">
    <property type="entry name" value="NICOTINATE-NUCLEOTIDE ADENYLYLTRANSFERASE-RELATED"/>
    <property type="match status" value="1"/>
</dbReference>
<dbReference type="Proteomes" id="UP000886841">
    <property type="component" value="Unassembled WGS sequence"/>
</dbReference>
<comment type="catalytic activity">
    <reaction evidence="9 10">
        <text>nicotinate beta-D-ribonucleotide + ATP + H(+) = deamido-NAD(+) + diphosphate</text>
        <dbReference type="Rhea" id="RHEA:22860"/>
        <dbReference type="ChEBI" id="CHEBI:15378"/>
        <dbReference type="ChEBI" id="CHEBI:30616"/>
        <dbReference type="ChEBI" id="CHEBI:33019"/>
        <dbReference type="ChEBI" id="CHEBI:57502"/>
        <dbReference type="ChEBI" id="CHEBI:58437"/>
        <dbReference type="EC" id="2.7.7.18"/>
    </reaction>
</comment>
<reference evidence="12" key="2">
    <citation type="journal article" date="2021" name="PeerJ">
        <title>Extensive microbial diversity within the chicken gut microbiome revealed by metagenomics and culture.</title>
        <authorList>
            <person name="Gilroy R."/>
            <person name="Ravi A."/>
            <person name="Getino M."/>
            <person name="Pursley I."/>
            <person name="Horton D.L."/>
            <person name="Alikhan N.F."/>
            <person name="Baker D."/>
            <person name="Gharbi K."/>
            <person name="Hall N."/>
            <person name="Watson M."/>
            <person name="Adriaenssens E.M."/>
            <person name="Foster-Nyarko E."/>
            <person name="Jarju S."/>
            <person name="Secka A."/>
            <person name="Antonio M."/>
            <person name="Oren A."/>
            <person name="Chaudhuri R.R."/>
            <person name="La Ragione R."/>
            <person name="Hildebrand F."/>
            <person name="Pallen M.J."/>
        </authorList>
    </citation>
    <scope>NUCLEOTIDE SEQUENCE</scope>
    <source>
        <strain evidence="12">ChiSxjej1B13-7041</strain>
    </source>
</reference>
<evidence type="ECO:0000256" key="7">
    <source>
        <dbReference type="ARBA" id="ARBA00022840"/>
    </source>
</evidence>
<evidence type="ECO:0000256" key="10">
    <source>
        <dbReference type="HAMAP-Rule" id="MF_00244"/>
    </source>
</evidence>
<evidence type="ECO:0000256" key="1">
    <source>
        <dbReference type="ARBA" id="ARBA00002324"/>
    </source>
</evidence>
<evidence type="ECO:0000313" key="13">
    <source>
        <dbReference type="Proteomes" id="UP000886841"/>
    </source>
</evidence>
<name>A0A9D1ELF0_9FIRM</name>
<evidence type="ECO:0000256" key="3">
    <source>
        <dbReference type="ARBA" id="ARBA00022642"/>
    </source>
</evidence>
<feature type="domain" description="Cytidyltransferase-like" evidence="11">
    <location>
        <begin position="10"/>
        <end position="178"/>
    </location>
</feature>
<dbReference type="NCBIfam" id="NF000840">
    <property type="entry name" value="PRK00071.1-3"/>
    <property type="match status" value="1"/>
</dbReference>
<gene>
    <name evidence="10" type="primary">nadD</name>
    <name evidence="12" type="ORF">IAB98_11745</name>
</gene>
<reference evidence="12" key="1">
    <citation type="submission" date="2020-10" db="EMBL/GenBank/DDBJ databases">
        <authorList>
            <person name="Gilroy R."/>
        </authorList>
    </citation>
    <scope>NUCLEOTIDE SEQUENCE</scope>
    <source>
        <strain evidence="12">ChiSxjej1B13-7041</strain>
    </source>
</reference>
<dbReference type="HAMAP" id="MF_00244">
    <property type="entry name" value="NaMN_adenylyltr"/>
    <property type="match status" value="1"/>
</dbReference>
<comment type="similarity">
    <text evidence="10">Belongs to the NadD family.</text>
</comment>
<proteinExistence type="inferred from homology"/>
<dbReference type="CDD" id="cd02165">
    <property type="entry name" value="NMNAT"/>
    <property type="match status" value="1"/>
</dbReference>
<evidence type="ECO:0000256" key="4">
    <source>
        <dbReference type="ARBA" id="ARBA00022679"/>
    </source>
</evidence>
<organism evidence="12 13">
    <name type="scientific">Candidatus Egerieimonas intestinavium</name>
    <dbReference type="NCBI Taxonomy" id="2840777"/>
    <lineage>
        <taxon>Bacteria</taxon>
        <taxon>Bacillati</taxon>
        <taxon>Bacillota</taxon>
        <taxon>Clostridia</taxon>
        <taxon>Lachnospirales</taxon>
        <taxon>Lachnospiraceae</taxon>
        <taxon>Lachnospiraceae incertae sedis</taxon>
        <taxon>Candidatus Egerieimonas</taxon>
    </lineage>
</organism>
<evidence type="ECO:0000256" key="6">
    <source>
        <dbReference type="ARBA" id="ARBA00022741"/>
    </source>
</evidence>
<dbReference type="EC" id="2.7.7.18" evidence="10"/>
<dbReference type="PANTHER" id="PTHR39321:SF3">
    <property type="entry name" value="PHOSPHOPANTETHEINE ADENYLYLTRANSFERASE"/>
    <property type="match status" value="1"/>
</dbReference>
<evidence type="ECO:0000256" key="8">
    <source>
        <dbReference type="ARBA" id="ARBA00023027"/>
    </source>
</evidence>
<evidence type="ECO:0000256" key="2">
    <source>
        <dbReference type="ARBA" id="ARBA00005019"/>
    </source>
</evidence>
<evidence type="ECO:0000259" key="11">
    <source>
        <dbReference type="Pfam" id="PF01467"/>
    </source>
</evidence>
<keyword evidence="4 10" id="KW-0808">Transferase</keyword>
<dbReference type="InterPro" id="IPR004821">
    <property type="entry name" value="Cyt_trans-like"/>
</dbReference>
<dbReference type="InterPro" id="IPR005248">
    <property type="entry name" value="NadD/NMNAT"/>
</dbReference>
<comment type="function">
    <text evidence="1 10">Catalyzes the reversible adenylation of nicotinate mononucleotide (NaMN) to nicotinic acid adenine dinucleotide (NaAD).</text>
</comment>
<keyword evidence="7 10" id="KW-0067">ATP-binding</keyword>
<dbReference type="InterPro" id="IPR014729">
    <property type="entry name" value="Rossmann-like_a/b/a_fold"/>
</dbReference>
<dbReference type="GO" id="GO:0004515">
    <property type="term" value="F:nicotinate-nucleotide adenylyltransferase activity"/>
    <property type="evidence" value="ECO:0007669"/>
    <property type="project" value="UniProtKB-UniRule"/>
</dbReference>
<protein>
    <recommendedName>
        <fullName evidence="10">Probable nicotinate-nucleotide adenylyltransferase</fullName>
        <ecNumber evidence="10">2.7.7.18</ecNumber>
    </recommendedName>
    <alternativeName>
        <fullName evidence="10">Deamido-NAD(+) diphosphorylase</fullName>
    </alternativeName>
    <alternativeName>
        <fullName evidence="10">Deamido-NAD(+) pyrophosphorylase</fullName>
    </alternativeName>
    <alternativeName>
        <fullName evidence="10">Nicotinate mononucleotide adenylyltransferase</fullName>
        <shortName evidence="10">NaMN adenylyltransferase</shortName>
    </alternativeName>
</protein>
<dbReference type="EMBL" id="DVHU01000105">
    <property type="protein sequence ID" value="HIR94080.1"/>
    <property type="molecule type" value="Genomic_DNA"/>
</dbReference>
<dbReference type="GO" id="GO:0009435">
    <property type="term" value="P:NAD+ biosynthetic process"/>
    <property type="evidence" value="ECO:0007669"/>
    <property type="project" value="UniProtKB-UniRule"/>
</dbReference>
<accession>A0A9D1ELF0</accession>
<comment type="pathway">
    <text evidence="2 10">Cofactor biosynthesis; NAD(+) biosynthesis; deamido-NAD(+) from nicotinate D-ribonucleotide: step 1/1.</text>
</comment>
<comment type="caution">
    <text evidence="12">The sequence shown here is derived from an EMBL/GenBank/DDBJ whole genome shotgun (WGS) entry which is preliminary data.</text>
</comment>
<dbReference type="SUPFAM" id="SSF52374">
    <property type="entry name" value="Nucleotidylyl transferase"/>
    <property type="match status" value="1"/>
</dbReference>
<keyword evidence="6 10" id="KW-0547">Nucleotide-binding</keyword>
<evidence type="ECO:0000256" key="9">
    <source>
        <dbReference type="ARBA" id="ARBA00048721"/>
    </source>
</evidence>
<dbReference type="GO" id="GO:0005524">
    <property type="term" value="F:ATP binding"/>
    <property type="evidence" value="ECO:0007669"/>
    <property type="project" value="UniProtKB-KW"/>
</dbReference>
<dbReference type="AlphaFoldDB" id="A0A9D1ELF0"/>
<keyword evidence="5 10" id="KW-0548">Nucleotidyltransferase</keyword>
<keyword evidence="3 10" id="KW-0662">Pyridine nucleotide biosynthesis</keyword>
<keyword evidence="8 10" id="KW-0520">NAD</keyword>
<dbReference type="NCBIfam" id="TIGR00125">
    <property type="entry name" value="cyt_tran_rel"/>
    <property type="match status" value="1"/>
</dbReference>
<evidence type="ECO:0000313" key="12">
    <source>
        <dbReference type="EMBL" id="HIR94080.1"/>
    </source>
</evidence>
<dbReference type="Pfam" id="PF01467">
    <property type="entry name" value="CTP_transf_like"/>
    <property type="match status" value="1"/>
</dbReference>
<dbReference type="Gene3D" id="3.40.50.620">
    <property type="entry name" value="HUPs"/>
    <property type="match status" value="1"/>
</dbReference>
<sequence length="207" mass="23914">MEEKIQKIGIMGGTFDPIHIGHLILGETAYEQFGLDQVLFMPAGNPPHKQHREGRATDEQRVEMVRLAIAGNPHFTLSLEEMNAEGYSYTYRTLERLKAANPRTAYYFIIGADSLFDFQGWKEPERISRACTIVAATRNQVSPALINEKLLELNSMFDGKFLKLDSLNMDVSSKELRKWVKEGRTIRYYVPDSVAEYLYENRIYRKR</sequence>
<evidence type="ECO:0000256" key="5">
    <source>
        <dbReference type="ARBA" id="ARBA00022695"/>
    </source>
</evidence>